<protein>
    <submittedName>
        <fullName evidence="2">Uncharacterized protein</fullName>
    </submittedName>
</protein>
<dbReference type="Proteomes" id="UP000472380">
    <property type="component" value="Unassembled WGS sequence"/>
</dbReference>
<gene>
    <name evidence="2" type="ORF">FM068_11185</name>
</gene>
<proteinExistence type="predicted"/>
<organism evidence="2 3">
    <name type="scientific">Adlercreutzia equolifaciens</name>
    <dbReference type="NCBI Taxonomy" id="446660"/>
    <lineage>
        <taxon>Bacteria</taxon>
        <taxon>Bacillati</taxon>
        <taxon>Actinomycetota</taxon>
        <taxon>Coriobacteriia</taxon>
        <taxon>Eggerthellales</taxon>
        <taxon>Eggerthellaceae</taxon>
        <taxon>Adlercreutzia</taxon>
    </lineage>
</organism>
<evidence type="ECO:0000256" key="1">
    <source>
        <dbReference type="SAM" id="Phobius"/>
    </source>
</evidence>
<feature type="transmembrane region" description="Helical" evidence="1">
    <location>
        <begin position="59"/>
        <end position="77"/>
    </location>
</feature>
<evidence type="ECO:0000313" key="3">
    <source>
        <dbReference type="Proteomes" id="UP000472380"/>
    </source>
</evidence>
<dbReference type="RefSeq" id="WP_161128469.1">
    <property type="nucleotide sequence ID" value="NZ_VJNE01000051.1"/>
</dbReference>
<reference evidence="2 3" key="1">
    <citation type="submission" date="2019-07" db="EMBL/GenBank/DDBJ databases">
        <title>Draft genome sequence of Adlercreutzia equolifaciens IPLA 37004, a human intestinal strain that does not produces equol from daidzein.</title>
        <authorList>
            <person name="Vazquez L."/>
            <person name="Florez A.B."/>
            <person name="Mayo B."/>
        </authorList>
    </citation>
    <scope>NUCLEOTIDE SEQUENCE [LARGE SCALE GENOMIC DNA]</scope>
    <source>
        <strain evidence="2 3">IPLA 37004</strain>
    </source>
</reference>
<keyword evidence="1" id="KW-0812">Transmembrane</keyword>
<keyword evidence="1" id="KW-0472">Membrane</keyword>
<evidence type="ECO:0000313" key="2">
    <source>
        <dbReference type="EMBL" id="MZG29123.1"/>
    </source>
</evidence>
<keyword evidence="1" id="KW-1133">Transmembrane helix</keyword>
<accession>A0A6L8Q738</accession>
<sequence length="185" mass="20839">MEICFSLIAFLLSGVAMTSAEDQKLVFNLPLYCLASVYLVLQILASLFFMGLQGSCEPWCYAINVSLLAVYLCALLATRATLSHIVQVDKSAEQQTSFVNALMLELETMRDRTEGERKKKIEEVIDVARYSNLRSCDASQEIEEVILETAKNLSAVIQDEPNSSITDMTNRISEQLKRRDRICKK</sequence>
<feature type="transmembrane region" description="Helical" evidence="1">
    <location>
        <begin position="30"/>
        <end position="52"/>
    </location>
</feature>
<name>A0A6L8Q738_9ACTN</name>
<comment type="caution">
    <text evidence="2">The sequence shown here is derived from an EMBL/GenBank/DDBJ whole genome shotgun (WGS) entry which is preliminary data.</text>
</comment>
<dbReference type="AlphaFoldDB" id="A0A6L8Q738"/>
<dbReference type="EMBL" id="VJNE01000051">
    <property type="protein sequence ID" value="MZG29123.1"/>
    <property type="molecule type" value="Genomic_DNA"/>
</dbReference>